<accession>E3N2C2</accession>
<sequence>MATHIGVTSQQAADGCPTFNNTIWTGATTVKEFELVKSSLISKRKNFNLSDLVGFTFNDPSAATLSAYTWDTSPDARATSTSDCIVLIMNGNNPNVIVADVQSCNADTTLPA</sequence>
<evidence type="ECO:0000313" key="1">
    <source>
        <dbReference type="EMBL" id="EFO84114.1"/>
    </source>
</evidence>
<keyword evidence="2" id="KW-1185">Reference proteome</keyword>
<dbReference type="Proteomes" id="UP000008281">
    <property type="component" value="Unassembled WGS sequence"/>
</dbReference>
<dbReference type="EMBL" id="DS268512">
    <property type="protein sequence ID" value="EFO84114.1"/>
    <property type="molecule type" value="Genomic_DNA"/>
</dbReference>
<organism evidence="2">
    <name type="scientific">Caenorhabditis remanei</name>
    <name type="common">Caenorhabditis vulgaris</name>
    <dbReference type="NCBI Taxonomy" id="31234"/>
    <lineage>
        <taxon>Eukaryota</taxon>
        <taxon>Metazoa</taxon>
        <taxon>Ecdysozoa</taxon>
        <taxon>Nematoda</taxon>
        <taxon>Chromadorea</taxon>
        <taxon>Rhabditida</taxon>
        <taxon>Rhabditina</taxon>
        <taxon>Rhabditomorpha</taxon>
        <taxon>Rhabditoidea</taxon>
        <taxon>Rhabditidae</taxon>
        <taxon>Peloderinae</taxon>
        <taxon>Caenorhabditis</taxon>
    </lineage>
</organism>
<dbReference type="AlphaFoldDB" id="E3N2C2"/>
<reference evidence="1" key="1">
    <citation type="submission" date="2007-07" db="EMBL/GenBank/DDBJ databases">
        <title>PCAP assembly of the Caenorhabditis remanei genome.</title>
        <authorList>
            <consortium name="The Caenorhabditis remanei Sequencing Consortium"/>
            <person name="Wilson R.K."/>
        </authorList>
    </citation>
    <scope>NUCLEOTIDE SEQUENCE [LARGE SCALE GENOMIC DNA]</scope>
    <source>
        <strain evidence="1">PB4641</strain>
    </source>
</reference>
<protein>
    <submittedName>
        <fullName evidence="1">Uncharacterized protein</fullName>
    </submittedName>
</protein>
<gene>
    <name evidence="1" type="ORF">CRE_16936</name>
</gene>
<proteinExistence type="predicted"/>
<name>E3N2C2_CAERE</name>
<dbReference type="HOGENOM" id="CLU_2148169_0_0_1"/>
<evidence type="ECO:0000313" key="2">
    <source>
        <dbReference type="Proteomes" id="UP000008281"/>
    </source>
</evidence>